<dbReference type="PANTHER" id="PTHR14859:SF1">
    <property type="entry name" value="PGAP2-INTERACTING PROTEIN"/>
    <property type="match status" value="1"/>
</dbReference>
<evidence type="ECO:0000313" key="2">
    <source>
        <dbReference type="EMBL" id="OGD87876.1"/>
    </source>
</evidence>
<dbReference type="EMBL" id="MFAY01000053">
    <property type="protein sequence ID" value="OGD87876.1"/>
    <property type="molecule type" value="Genomic_DNA"/>
</dbReference>
<proteinExistence type="predicted"/>
<sequence length="255" mass="28610">MTGKTYKFVQINIYKGKYLNDLLDFLKSENPDFISMQEVTSGELNFAKIGSDLFAHIKKKTGYDGVCSVDITLSDGKGTMGNAVFSKFKILSNKAIFLKEKNKYTKDQVNDPRFFPFLPRHLLDVTVQIGSEKFRIMSWHGAWTAPPTDTVETLRQSQIVSNHLKSLKEPFIMGGDLNAIPQSKTVGNINRVARNLMMDSGILATTNVKIHKIAPRAYLVDYIFTSSHFDLVKLSVPNITVSDHLPVIASIEYKG</sequence>
<accession>A0A1F5G7M9</accession>
<dbReference type="GO" id="GO:0016020">
    <property type="term" value="C:membrane"/>
    <property type="evidence" value="ECO:0007669"/>
    <property type="project" value="GOC"/>
</dbReference>
<feature type="domain" description="Endonuclease/exonuclease/phosphatase" evidence="1">
    <location>
        <begin position="10"/>
        <end position="244"/>
    </location>
</feature>
<dbReference type="AlphaFoldDB" id="A0A1F5G7M9"/>
<name>A0A1F5G7M9_9BACT</name>
<evidence type="ECO:0000313" key="3">
    <source>
        <dbReference type="Proteomes" id="UP000178577"/>
    </source>
</evidence>
<gene>
    <name evidence="2" type="ORF">A2693_01570</name>
</gene>
<reference evidence="2 3" key="1">
    <citation type="journal article" date="2016" name="Nat. Commun.">
        <title>Thousands of microbial genomes shed light on interconnected biogeochemical processes in an aquifer system.</title>
        <authorList>
            <person name="Anantharaman K."/>
            <person name="Brown C.T."/>
            <person name="Hug L.A."/>
            <person name="Sharon I."/>
            <person name="Castelle C.J."/>
            <person name="Probst A.J."/>
            <person name="Thomas B.C."/>
            <person name="Singh A."/>
            <person name="Wilkins M.J."/>
            <person name="Karaoz U."/>
            <person name="Brodie E.L."/>
            <person name="Williams K.H."/>
            <person name="Hubbard S.S."/>
            <person name="Banfield J.F."/>
        </authorList>
    </citation>
    <scope>NUCLEOTIDE SEQUENCE [LARGE SCALE GENOMIC DNA]</scope>
</reference>
<dbReference type="PANTHER" id="PTHR14859">
    <property type="entry name" value="CALCOFLUOR WHITE HYPERSENSITIVE PROTEIN PRECURSOR"/>
    <property type="match status" value="1"/>
</dbReference>
<dbReference type="Pfam" id="PF03372">
    <property type="entry name" value="Exo_endo_phos"/>
    <property type="match status" value="1"/>
</dbReference>
<organism evidence="2 3">
    <name type="scientific">Candidatus Curtissbacteria bacterium RIFCSPHIGHO2_01_FULL_40_12</name>
    <dbReference type="NCBI Taxonomy" id="1797710"/>
    <lineage>
        <taxon>Bacteria</taxon>
        <taxon>Candidatus Curtissiibacteriota</taxon>
    </lineage>
</organism>
<dbReference type="GO" id="GO:0006506">
    <property type="term" value="P:GPI anchor biosynthetic process"/>
    <property type="evidence" value="ECO:0007669"/>
    <property type="project" value="TreeGrafter"/>
</dbReference>
<protein>
    <recommendedName>
        <fullName evidence="1">Endonuclease/exonuclease/phosphatase domain-containing protein</fullName>
    </recommendedName>
</protein>
<comment type="caution">
    <text evidence="2">The sequence shown here is derived from an EMBL/GenBank/DDBJ whole genome shotgun (WGS) entry which is preliminary data.</text>
</comment>
<dbReference type="InterPro" id="IPR036691">
    <property type="entry name" value="Endo/exonu/phosph_ase_sf"/>
</dbReference>
<dbReference type="Proteomes" id="UP000178577">
    <property type="component" value="Unassembled WGS sequence"/>
</dbReference>
<dbReference type="InterPro" id="IPR005135">
    <property type="entry name" value="Endo/exonuclease/phosphatase"/>
</dbReference>
<evidence type="ECO:0000259" key="1">
    <source>
        <dbReference type="Pfam" id="PF03372"/>
    </source>
</evidence>
<dbReference type="SUPFAM" id="SSF56219">
    <property type="entry name" value="DNase I-like"/>
    <property type="match status" value="1"/>
</dbReference>
<dbReference type="GO" id="GO:0003824">
    <property type="term" value="F:catalytic activity"/>
    <property type="evidence" value="ECO:0007669"/>
    <property type="project" value="InterPro"/>
</dbReference>
<dbReference type="Gene3D" id="3.60.10.10">
    <property type="entry name" value="Endonuclease/exonuclease/phosphatase"/>
    <property type="match status" value="1"/>
</dbReference>
<dbReference type="InterPro" id="IPR051916">
    <property type="entry name" value="GPI-anchor_lipid_remodeler"/>
</dbReference>